<dbReference type="InterPro" id="IPR007444">
    <property type="entry name" value="Glucan_biosyn_MdoG_C"/>
</dbReference>
<evidence type="ECO:0000313" key="6">
    <source>
        <dbReference type="EMBL" id="SHJ20930.1"/>
    </source>
</evidence>
<evidence type="ECO:0000259" key="5">
    <source>
        <dbReference type="Pfam" id="PF04349"/>
    </source>
</evidence>
<dbReference type="Proteomes" id="UP000184292">
    <property type="component" value="Unassembled WGS sequence"/>
</dbReference>
<dbReference type="InterPro" id="IPR014756">
    <property type="entry name" value="Ig_E-set"/>
</dbReference>
<protein>
    <submittedName>
        <fullName evidence="6">Glucans biosynthesis protein</fullName>
    </submittedName>
</protein>
<dbReference type="AlphaFoldDB" id="A0A1M6HFF7"/>
<dbReference type="GO" id="GO:0030288">
    <property type="term" value="C:outer membrane-bounded periplasmic space"/>
    <property type="evidence" value="ECO:0007669"/>
    <property type="project" value="TreeGrafter"/>
</dbReference>
<organism evidence="6 7">
    <name type="scientific">Wenxinia saemankumensis</name>
    <dbReference type="NCBI Taxonomy" id="1447782"/>
    <lineage>
        <taxon>Bacteria</taxon>
        <taxon>Pseudomonadati</taxon>
        <taxon>Pseudomonadota</taxon>
        <taxon>Alphaproteobacteria</taxon>
        <taxon>Rhodobacterales</taxon>
        <taxon>Roseobacteraceae</taxon>
        <taxon>Wenxinia</taxon>
    </lineage>
</organism>
<dbReference type="OrthoDB" id="9777817at2"/>
<evidence type="ECO:0000256" key="4">
    <source>
        <dbReference type="ARBA" id="ARBA00022764"/>
    </source>
</evidence>
<evidence type="ECO:0000256" key="1">
    <source>
        <dbReference type="ARBA" id="ARBA00004418"/>
    </source>
</evidence>
<dbReference type="InterPro" id="IPR006311">
    <property type="entry name" value="TAT_signal"/>
</dbReference>
<dbReference type="GO" id="GO:0051274">
    <property type="term" value="P:beta-glucan biosynthetic process"/>
    <property type="evidence" value="ECO:0007669"/>
    <property type="project" value="TreeGrafter"/>
</dbReference>
<dbReference type="RefSeq" id="WP_073333457.1">
    <property type="nucleotide sequence ID" value="NZ_FQYO01000006.1"/>
</dbReference>
<evidence type="ECO:0000313" key="7">
    <source>
        <dbReference type="Proteomes" id="UP000184292"/>
    </source>
</evidence>
<proteinExistence type="inferred from homology"/>
<dbReference type="Pfam" id="PF04349">
    <property type="entry name" value="MdoG"/>
    <property type="match status" value="1"/>
</dbReference>
<dbReference type="SUPFAM" id="SSF74650">
    <property type="entry name" value="Galactose mutarotase-like"/>
    <property type="match status" value="1"/>
</dbReference>
<keyword evidence="7" id="KW-1185">Reference proteome</keyword>
<name>A0A1M6HFF7_9RHOB</name>
<dbReference type="InterPro" id="IPR013783">
    <property type="entry name" value="Ig-like_fold"/>
</dbReference>
<dbReference type="GO" id="GO:0030246">
    <property type="term" value="F:carbohydrate binding"/>
    <property type="evidence" value="ECO:0007669"/>
    <property type="project" value="InterPro"/>
</dbReference>
<dbReference type="PROSITE" id="PS51318">
    <property type="entry name" value="TAT"/>
    <property type="match status" value="1"/>
</dbReference>
<gene>
    <name evidence="6" type="ORF">SAMN05444417_3205</name>
</gene>
<evidence type="ECO:0000256" key="2">
    <source>
        <dbReference type="ARBA" id="ARBA00005001"/>
    </source>
</evidence>
<dbReference type="PIRSF" id="PIRSF006281">
    <property type="entry name" value="MdoG"/>
    <property type="match status" value="1"/>
</dbReference>
<sequence length="539" mass="58701">MTDRLPPLQLRTLPVSRRRSLGLIAGAAAGAGLGAGYAPAAAQEAAAGAQDAPAGTPFSFDILTGRMREQSRSAYRAPELPEGFLQDLDYDDYRHIQFDPRRARWAGDGAPFQLHAYHLGWLFEEPVEIHEVVDGSARRLGFTTADFEYRGAFAEAVPQDADLPGIAGFRLNAPLNDPARYDEVVSFLGASYFRALGRDNVYGLSARGLAINTAMGGDEEFPRFSAFWVERPADGADRAVFYASLESPSVTGAYRFVLRPGETSVIQVTARLFFRETVDQIGVAPLTSMFLFGPADQGAFDDYRLAVHDSEVLQLETDGGTFVRPLANPPRLANSYLGAVDPRGFGLYQRSRAFGDYLDAGAHYERRPSLRVEPMGDWGPGAVRLIELPSDLEANDNIVAFWVPEAGAAAGDEREYSYRLHWGMAPDPELSQTARIVRTLAGHGGVAGVDPLLDRRKFVIDFEGGPLAELDLESGVEARVSASGGEILETALTPVEGTGLWRLVIEARGDDGAIVELRAALHLDEAPLTEIWLCQWMKP</sequence>
<accession>A0A1M6HFF7</accession>
<dbReference type="PANTHER" id="PTHR30504">
    <property type="entry name" value="GLUCANS BIOSYNTHESIS PROTEIN"/>
    <property type="match status" value="1"/>
</dbReference>
<dbReference type="SUPFAM" id="SSF81296">
    <property type="entry name" value="E set domains"/>
    <property type="match status" value="1"/>
</dbReference>
<dbReference type="Gene3D" id="2.70.98.10">
    <property type="match status" value="1"/>
</dbReference>
<feature type="domain" description="Glucan biosynthesis periplasmic MdoG C-terminal" evidence="5">
    <location>
        <begin position="58"/>
        <end position="536"/>
    </location>
</feature>
<dbReference type="InterPro" id="IPR014438">
    <property type="entry name" value="Glucan_biosyn_MdoG/MdoD"/>
</dbReference>
<comment type="pathway">
    <text evidence="2">Glycan metabolism; osmoregulated periplasmic glucan (OPG) biosynthesis.</text>
</comment>
<dbReference type="PANTHER" id="PTHR30504:SF2">
    <property type="entry name" value="GLUCANS BIOSYNTHESIS PROTEIN G"/>
    <property type="match status" value="1"/>
</dbReference>
<dbReference type="GO" id="GO:0003824">
    <property type="term" value="F:catalytic activity"/>
    <property type="evidence" value="ECO:0007669"/>
    <property type="project" value="InterPro"/>
</dbReference>
<evidence type="ECO:0000256" key="3">
    <source>
        <dbReference type="ARBA" id="ARBA00009284"/>
    </source>
</evidence>
<comment type="similarity">
    <text evidence="3">Belongs to the OpgD/OpgG family.</text>
</comment>
<dbReference type="Gene3D" id="2.60.40.10">
    <property type="entry name" value="Immunoglobulins"/>
    <property type="match status" value="1"/>
</dbReference>
<dbReference type="InterPro" id="IPR011013">
    <property type="entry name" value="Gal_mutarotase_sf_dom"/>
</dbReference>
<dbReference type="EMBL" id="FQYO01000006">
    <property type="protein sequence ID" value="SHJ20930.1"/>
    <property type="molecule type" value="Genomic_DNA"/>
</dbReference>
<keyword evidence="4" id="KW-0574">Periplasm</keyword>
<dbReference type="InterPro" id="IPR014718">
    <property type="entry name" value="GH-type_carb-bd"/>
</dbReference>
<dbReference type="STRING" id="1447782.SAMN05444417_3205"/>
<comment type="subcellular location">
    <subcellularLocation>
        <location evidence="1">Periplasm</location>
    </subcellularLocation>
</comment>
<reference evidence="6 7" key="1">
    <citation type="submission" date="2016-11" db="EMBL/GenBank/DDBJ databases">
        <authorList>
            <person name="Jaros S."/>
            <person name="Januszkiewicz K."/>
            <person name="Wedrychowicz H."/>
        </authorList>
    </citation>
    <scope>NUCLEOTIDE SEQUENCE [LARGE SCALE GENOMIC DNA]</scope>
    <source>
        <strain evidence="6 7">DSM 100565</strain>
    </source>
</reference>
<dbReference type="UniPathway" id="UPA00637"/>